<proteinExistence type="predicted"/>
<protein>
    <submittedName>
        <fullName evidence="2">Uncharacterized protein</fullName>
    </submittedName>
</protein>
<keyword evidence="3" id="KW-1185">Reference proteome</keyword>
<feature type="compositionally biased region" description="Basic and acidic residues" evidence="1">
    <location>
        <begin position="28"/>
        <end position="50"/>
    </location>
</feature>
<dbReference type="OrthoDB" id="2673180at2759"/>
<gene>
    <name evidence="2" type="ORF">F5147DRAFT_766670</name>
</gene>
<name>A0A9P7FLR4_9AGAM</name>
<evidence type="ECO:0000256" key="1">
    <source>
        <dbReference type="SAM" id="MobiDB-lite"/>
    </source>
</evidence>
<dbReference type="GeneID" id="64703052"/>
<comment type="caution">
    <text evidence="2">The sequence shown here is derived from an EMBL/GenBank/DDBJ whole genome shotgun (WGS) entry which is preliminary data.</text>
</comment>
<dbReference type="Proteomes" id="UP000823399">
    <property type="component" value="Unassembled WGS sequence"/>
</dbReference>
<organism evidence="2 3">
    <name type="scientific">Suillus discolor</name>
    <dbReference type="NCBI Taxonomy" id="1912936"/>
    <lineage>
        <taxon>Eukaryota</taxon>
        <taxon>Fungi</taxon>
        <taxon>Dikarya</taxon>
        <taxon>Basidiomycota</taxon>
        <taxon>Agaricomycotina</taxon>
        <taxon>Agaricomycetes</taxon>
        <taxon>Agaricomycetidae</taxon>
        <taxon>Boletales</taxon>
        <taxon>Suillineae</taxon>
        <taxon>Suillaceae</taxon>
        <taxon>Suillus</taxon>
    </lineage>
</organism>
<dbReference type="RefSeq" id="XP_041300153.1">
    <property type="nucleotide sequence ID" value="XM_041440793.1"/>
</dbReference>
<dbReference type="EMBL" id="JABBWM010000001">
    <property type="protein sequence ID" value="KAG2120777.1"/>
    <property type="molecule type" value="Genomic_DNA"/>
</dbReference>
<accession>A0A9P7FLR4</accession>
<feature type="region of interest" description="Disordered" evidence="1">
    <location>
        <begin position="1"/>
        <end position="74"/>
    </location>
</feature>
<reference evidence="2" key="1">
    <citation type="journal article" date="2020" name="New Phytol.">
        <title>Comparative genomics reveals dynamic genome evolution in host specialist ectomycorrhizal fungi.</title>
        <authorList>
            <person name="Lofgren L.A."/>
            <person name="Nguyen N.H."/>
            <person name="Vilgalys R."/>
            <person name="Ruytinx J."/>
            <person name="Liao H.L."/>
            <person name="Branco S."/>
            <person name="Kuo A."/>
            <person name="LaButti K."/>
            <person name="Lipzen A."/>
            <person name="Andreopoulos W."/>
            <person name="Pangilinan J."/>
            <person name="Riley R."/>
            <person name="Hundley H."/>
            <person name="Na H."/>
            <person name="Barry K."/>
            <person name="Grigoriev I.V."/>
            <person name="Stajich J.E."/>
            <person name="Kennedy P.G."/>
        </authorList>
    </citation>
    <scope>NUCLEOTIDE SEQUENCE</scope>
    <source>
        <strain evidence="2">FC423</strain>
    </source>
</reference>
<evidence type="ECO:0000313" key="2">
    <source>
        <dbReference type="EMBL" id="KAG2120777.1"/>
    </source>
</evidence>
<dbReference type="AlphaFoldDB" id="A0A9P7FLR4"/>
<feature type="compositionally biased region" description="Polar residues" evidence="1">
    <location>
        <begin position="8"/>
        <end position="27"/>
    </location>
</feature>
<sequence length="431" mass="47110">MPFPTPQTPCTNAQHTSATADVAQTNTDDGREQEKGRRQGGEQEQERGGWDEGIAAGSGFSKPKHRPKPSSSHDLGLGWAQPIWAWLGPAQGLKLGHAHHYPSPMDTMSRSGSLPICVSSGTSGWGVWPRADHSYSAQHLLSLDVRLLELAITSVPTQLSFALPELLPESPPLPAVTNDSVYALSHLVRSGDWDAFIMLLRFCAIVQAHASSIIHLGISCSSNTPYLSLSLSSLPPHQAALCMLTEVSPAALPMSPVTTSTPSAVAAPAQSDEAVLLAACKADIAVLNCATSLHDVIAQIEAGDVACIRQLYGPCTGCAAISLWQSIKYTVCHREWLYLQLQDEFCGDKNHFFEFFTIQTTPEVNGKSLKRKAKHNASVEHLQPLWKFDEAISQRDKNLAELMVSNEYSDEGRFCSEKWEAKWLGMNWWEI</sequence>
<evidence type="ECO:0000313" key="3">
    <source>
        <dbReference type="Proteomes" id="UP000823399"/>
    </source>
</evidence>